<dbReference type="RefSeq" id="WP_130980426.1">
    <property type="nucleotide sequence ID" value="NZ_SISG01000001.1"/>
</dbReference>
<comment type="caution">
    <text evidence="9">The sequence shown here is derived from an EMBL/GenBank/DDBJ whole genome shotgun (WGS) entry which is preliminary data.</text>
</comment>
<dbReference type="NCBIfam" id="NF009967">
    <property type="entry name" value="PRK13430.1"/>
    <property type="match status" value="1"/>
</dbReference>
<dbReference type="NCBIfam" id="TIGR01145">
    <property type="entry name" value="ATP_synt_delta"/>
    <property type="match status" value="1"/>
</dbReference>
<evidence type="ECO:0000256" key="5">
    <source>
        <dbReference type="ARBA" id="ARBA00023136"/>
    </source>
</evidence>
<keyword evidence="8" id="KW-1003">Cell membrane</keyword>
<keyword evidence="4 8" id="KW-0406">Ion transport</keyword>
<keyword evidence="5 8" id="KW-0472">Membrane</keyword>
<dbReference type="PANTHER" id="PTHR11910">
    <property type="entry name" value="ATP SYNTHASE DELTA CHAIN"/>
    <property type="match status" value="1"/>
</dbReference>
<dbReference type="Pfam" id="PF00213">
    <property type="entry name" value="OSCP"/>
    <property type="match status" value="1"/>
</dbReference>
<evidence type="ECO:0000256" key="4">
    <source>
        <dbReference type="ARBA" id="ARBA00023065"/>
    </source>
</evidence>
<evidence type="ECO:0000256" key="6">
    <source>
        <dbReference type="ARBA" id="ARBA00023196"/>
    </source>
</evidence>
<name>A0A4Q9GNL9_9MICO</name>
<comment type="subcellular location">
    <subcellularLocation>
        <location evidence="8">Cell membrane</location>
        <topology evidence="8">Peripheral membrane protein</topology>
    </subcellularLocation>
    <subcellularLocation>
        <location evidence="1">Membrane</location>
    </subcellularLocation>
</comment>
<dbReference type="Proteomes" id="UP000294194">
    <property type="component" value="Unassembled WGS sequence"/>
</dbReference>
<keyword evidence="3 8" id="KW-0375">Hydrogen ion transport</keyword>
<comment type="function">
    <text evidence="8">This protein is part of the stalk that links CF(0) to CF(1). It either transmits conformational changes from CF(0) to CF(1) or is implicated in proton conduction.</text>
</comment>
<comment type="function">
    <text evidence="8">F(1)F(0) ATP synthase produces ATP from ADP in the presence of a proton or sodium gradient. F-type ATPases consist of two structural domains, F(1) containing the extramembraneous catalytic core and F(0) containing the membrane proton channel, linked together by a central stalk and a peripheral stalk. During catalysis, ATP synthesis in the catalytic domain of F(1) is coupled via a rotary mechanism of the central stalk subunits to proton translocation.</text>
</comment>
<keyword evidence="10" id="KW-1185">Reference proteome</keyword>
<dbReference type="EMBL" id="SISG01000001">
    <property type="protein sequence ID" value="TBN56316.1"/>
    <property type="molecule type" value="Genomic_DNA"/>
</dbReference>
<reference evidence="10" key="1">
    <citation type="submission" date="2019-02" db="EMBL/GenBank/DDBJ databases">
        <title>Glaciihabitans arcticus sp. nov., a psychrotolerant bacterium isolated from polar soil.</title>
        <authorList>
            <person name="Dahal R.H."/>
        </authorList>
    </citation>
    <scope>NUCLEOTIDE SEQUENCE [LARGE SCALE GENOMIC DNA]</scope>
    <source>
        <strain evidence="10">RP-3-7</strain>
    </source>
</reference>
<evidence type="ECO:0000256" key="3">
    <source>
        <dbReference type="ARBA" id="ARBA00022781"/>
    </source>
</evidence>
<dbReference type="InterPro" id="IPR020781">
    <property type="entry name" value="ATPase_OSCP/d_CS"/>
</dbReference>
<gene>
    <name evidence="8" type="primary">atpH</name>
    <name evidence="9" type="ORF">EYE40_02290</name>
</gene>
<dbReference type="HAMAP" id="MF_01416">
    <property type="entry name" value="ATP_synth_delta_bact"/>
    <property type="match status" value="1"/>
</dbReference>
<dbReference type="InterPro" id="IPR000711">
    <property type="entry name" value="ATPase_OSCP/dsu"/>
</dbReference>
<dbReference type="PROSITE" id="PS00389">
    <property type="entry name" value="ATPASE_DELTA"/>
    <property type="match status" value="1"/>
</dbReference>
<evidence type="ECO:0000256" key="1">
    <source>
        <dbReference type="ARBA" id="ARBA00004370"/>
    </source>
</evidence>
<evidence type="ECO:0000256" key="2">
    <source>
        <dbReference type="ARBA" id="ARBA00022448"/>
    </source>
</evidence>
<protein>
    <recommendedName>
        <fullName evidence="8">ATP synthase subunit delta</fullName>
    </recommendedName>
    <alternativeName>
        <fullName evidence="8">ATP synthase F(1) sector subunit delta</fullName>
    </alternativeName>
    <alternativeName>
        <fullName evidence="8">F-type ATPase subunit delta</fullName>
        <shortName evidence="8">F-ATPase subunit delta</shortName>
    </alternativeName>
</protein>
<evidence type="ECO:0000256" key="8">
    <source>
        <dbReference type="HAMAP-Rule" id="MF_01416"/>
    </source>
</evidence>
<keyword evidence="7 8" id="KW-0066">ATP synthesis</keyword>
<comment type="similarity">
    <text evidence="8">Belongs to the ATPase delta chain family.</text>
</comment>
<sequence length="263" mass="26881">MGSATREALSASRSALATLGTKGGLAVGQELLAAGRVIGDSAPLRAALADPSAPADAKKSIITNVFSTLSTGARDLLSTVAENRWSNDDDLLAGIEELGFRVLASSAGTAPIEAELFTFGTAVSSDPELELAVSSKLGSNAAKVALVETLLGSKASAQTIAIVGHLVQQPRGRRIAELLSTAASIVADQSGLSIATVTTATKLDAAQLDRLGKGLAKSYGRELRINQVVDPTLLGGVRVQIGDDIIDGSVASRLKELRLQLAG</sequence>
<evidence type="ECO:0000313" key="9">
    <source>
        <dbReference type="EMBL" id="TBN56316.1"/>
    </source>
</evidence>
<proteinExistence type="inferred from homology"/>
<organism evidence="9 10">
    <name type="scientific">Glaciihabitans arcticus</name>
    <dbReference type="NCBI Taxonomy" id="2668039"/>
    <lineage>
        <taxon>Bacteria</taxon>
        <taxon>Bacillati</taxon>
        <taxon>Actinomycetota</taxon>
        <taxon>Actinomycetes</taxon>
        <taxon>Micrococcales</taxon>
        <taxon>Microbacteriaceae</taxon>
        <taxon>Glaciihabitans</taxon>
    </lineage>
</organism>
<dbReference type="AlphaFoldDB" id="A0A4Q9GNL9"/>
<dbReference type="GO" id="GO:0045259">
    <property type="term" value="C:proton-transporting ATP synthase complex"/>
    <property type="evidence" value="ECO:0007669"/>
    <property type="project" value="UniProtKB-KW"/>
</dbReference>
<keyword evidence="2 8" id="KW-0813">Transport</keyword>
<evidence type="ECO:0000313" key="10">
    <source>
        <dbReference type="Proteomes" id="UP000294194"/>
    </source>
</evidence>
<dbReference type="GO" id="GO:0005886">
    <property type="term" value="C:plasma membrane"/>
    <property type="evidence" value="ECO:0007669"/>
    <property type="project" value="UniProtKB-SubCell"/>
</dbReference>
<keyword evidence="6 8" id="KW-0139">CF(1)</keyword>
<dbReference type="PRINTS" id="PR00125">
    <property type="entry name" value="ATPASEDELTA"/>
</dbReference>
<accession>A0A4Q9GNL9</accession>
<dbReference type="GO" id="GO:0046933">
    <property type="term" value="F:proton-transporting ATP synthase activity, rotational mechanism"/>
    <property type="evidence" value="ECO:0007669"/>
    <property type="project" value="UniProtKB-UniRule"/>
</dbReference>
<evidence type="ECO:0000256" key="7">
    <source>
        <dbReference type="ARBA" id="ARBA00023310"/>
    </source>
</evidence>